<gene>
    <name evidence="3" type="ORF">GCM10025868_12320</name>
</gene>
<name>A0ABQ6JGD2_9ACTN</name>
<dbReference type="Gene3D" id="3.30.450.280">
    <property type="entry name" value="GAF domain"/>
    <property type="match status" value="1"/>
</dbReference>
<evidence type="ECO:0000259" key="1">
    <source>
        <dbReference type="Pfam" id="PF08448"/>
    </source>
</evidence>
<keyword evidence="4" id="KW-1185">Reference proteome</keyword>
<comment type="caution">
    <text evidence="3">The sequence shown here is derived from an EMBL/GenBank/DDBJ whole genome shotgun (WGS) entry which is preliminary data.</text>
</comment>
<evidence type="ECO:0000259" key="2">
    <source>
        <dbReference type="Pfam" id="PF12282"/>
    </source>
</evidence>
<feature type="domain" description="Histidine kinase PdtaS GAF" evidence="2">
    <location>
        <begin position="2"/>
        <end position="54"/>
    </location>
</feature>
<dbReference type="InterPro" id="IPR035965">
    <property type="entry name" value="PAS-like_dom_sf"/>
</dbReference>
<dbReference type="EMBL" id="BSUZ01000001">
    <property type="protein sequence ID" value="GMA85982.1"/>
    <property type="molecule type" value="Genomic_DNA"/>
</dbReference>
<dbReference type="Proteomes" id="UP001157017">
    <property type="component" value="Unassembled WGS sequence"/>
</dbReference>
<dbReference type="Gene3D" id="3.30.450.20">
    <property type="entry name" value="PAS domain"/>
    <property type="match status" value="1"/>
</dbReference>
<dbReference type="InterPro" id="IPR013656">
    <property type="entry name" value="PAS_4"/>
</dbReference>
<organism evidence="3 4">
    <name type="scientific">Angustibacter aerolatus</name>
    <dbReference type="NCBI Taxonomy" id="1162965"/>
    <lineage>
        <taxon>Bacteria</taxon>
        <taxon>Bacillati</taxon>
        <taxon>Actinomycetota</taxon>
        <taxon>Actinomycetes</taxon>
        <taxon>Kineosporiales</taxon>
        <taxon>Kineosporiaceae</taxon>
    </lineage>
</organism>
<dbReference type="InterPro" id="IPR000014">
    <property type="entry name" value="PAS"/>
</dbReference>
<feature type="domain" description="PAS fold-4" evidence="1">
    <location>
        <begin position="85"/>
        <end position="187"/>
    </location>
</feature>
<sequence length="209" mass="22479">MRILQGADPDWDVEEPVREDTLPVVRGGRPIAVLSRHTNLTNMRTPSLLEQNYVAVGDALAVMIAEGAFPVTAAPTGRRRGAPRVGDGFLRLDFDGRVTYASPNAVSAYHRLGNDRGLIGRLLAEVTTPLVRAQGTVDEGLPLVLTGRAPWRTEVDGRGTTLSMRAIPLMHAGERVGALLLVRDVTEPAPARARACSARTRRSARSTTG</sequence>
<evidence type="ECO:0000313" key="3">
    <source>
        <dbReference type="EMBL" id="GMA85982.1"/>
    </source>
</evidence>
<reference evidence="4" key="1">
    <citation type="journal article" date="2019" name="Int. J. Syst. Evol. Microbiol.">
        <title>The Global Catalogue of Microorganisms (GCM) 10K type strain sequencing project: providing services to taxonomists for standard genome sequencing and annotation.</title>
        <authorList>
            <consortium name="The Broad Institute Genomics Platform"/>
            <consortium name="The Broad Institute Genome Sequencing Center for Infectious Disease"/>
            <person name="Wu L."/>
            <person name="Ma J."/>
        </authorList>
    </citation>
    <scope>NUCLEOTIDE SEQUENCE [LARGE SCALE GENOMIC DNA]</scope>
    <source>
        <strain evidence="4">NBRC 108730</strain>
    </source>
</reference>
<proteinExistence type="predicted"/>
<accession>A0ABQ6JGD2</accession>
<evidence type="ECO:0000313" key="4">
    <source>
        <dbReference type="Proteomes" id="UP001157017"/>
    </source>
</evidence>
<dbReference type="CDD" id="cd00130">
    <property type="entry name" value="PAS"/>
    <property type="match status" value="1"/>
</dbReference>
<protein>
    <recommendedName>
        <fullName evidence="5">PAS domain-containing protein</fullName>
    </recommendedName>
</protein>
<evidence type="ECO:0008006" key="5">
    <source>
        <dbReference type="Google" id="ProtNLM"/>
    </source>
</evidence>
<dbReference type="InterPro" id="IPR022066">
    <property type="entry name" value="PdtaS_GAF"/>
</dbReference>
<dbReference type="InterPro" id="IPR038424">
    <property type="entry name" value="H_kinase_PdtaS_GAF_sf"/>
</dbReference>
<dbReference type="Pfam" id="PF12282">
    <property type="entry name" value="GAF_PdtaS"/>
    <property type="match status" value="1"/>
</dbReference>
<dbReference type="Pfam" id="PF08448">
    <property type="entry name" value="PAS_4"/>
    <property type="match status" value="1"/>
</dbReference>
<dbReference type="SUPFAM" id="SSF55785">
    <property type="entry name" value="PYP-like sensor domain (PAS domain)"/>
    <property type="match status" value="1"/>
</dbReference>